<reference evidence="2 3" key="1">
    <citation type="submission" date="2024-04" db="EMBL/GenBank/DDBJ databases">
        <title>Phyllosticta paracitricarpa is synonymous to the EU quarantine fungus P. citricarpa based on phylogenomic analyses.</title>
        <authorList>
            <consortium name="Lawrence Berkeley National Laboratory"/>
            <person name="Van ingen-buijs V.A."/>
            <person name="Van westerhoven A.C."/>
            <person name="Haridas S."/>
            <person name="Skiadas P."/>
            <person name="Martin F."/>
            <person name="Groenewald J.Z."/>
            <person name="Crous P.W."/>
            <person name="Seidl M.F."/>
        </authorList>
    </citation>
    <scope>NUCLEOTIDE SEQUENCE [LARGE SCALE GENOMIC DNA]</scope>
    <source>
        <strain evidence="2 3">CBS 141358</strain>
    </source>
</reference>
<name>A0ABR1NAT1_9PEZI</name>
<organism evidence="2 3">
    <name type="scientific">Phyllosticta paracitricarpa</name>
    <dbReference type="NCBI Taxonomy" id="2016321"/>
    <lineage>
        <taxon>Eukaryota</taxon>
        <taxon>Fungi</taxon>
        <taxon>Dikarya</taxon>
        <taxon>Ascomycota</taxon>
        <taxon>Pezizomycotina</taxon>
        <taxon>Dothideomycetes</taxon>
        <taxon>Dothideomycetes incertae sedis</taxon>
        <taxon>Botryosphaeriales</taxon>
        <taxon>Phyllostictaceae</taxon>
        <taxon>Phyllosticta</taxon>
    </lineage>
</organism>
<keyword evidence="1" id="KW-1133">Transmembrane helix</keyword>
<evidence type="ECO:0000313" key="3">
    <source>
        <dbReference type="Proteomes" id="UP001367316"/>
    </source>
</evidence>
<keyword evidence="1" id="KW-0812">Transmembrane</keyword>
<keyword evidence="1" id="KW-0472">Membrane</keyword>
<comment type="caution">
    <text evidence="2">The sequence shown here is derived from an EMBL/GenBank/DDBJ whole genome shotgun (WGS) entry which is preliminary data.</text>
</comment>
<gene>
    <name evidence="2" type="ORF">JOL62DRAFT_20120</name>
</gene>
<dbReference type="Proteomes" id="UP001367316">
    <property type="component" value="Unassembled WGS sequence"/>
</dbReference>
<sequence>MTARRHGMCCMIPPERRNRVWIGLGWAGLGWMSESRVSPSFSFYSGPNKVREGRGGSLLLAGSTYLYAVCRTWWSARHSQPASLLGTAGWLVQYIDFFLFFFDRRCSTTTTTFSSSCFSHLLGLLRPSVACYLLPVRHPPRYNT</sequence>
<evidence type="ECO:0000256" key="1">
    <source>
        <dbReference type="SAM" id="Phobius"/>
    </source>
</evidence>
<feature type="transmembrane region" description="Helical" evidence="1">
    <location>
        <begin position="58"/>
        <end position="76"/>
    </location>
</feature>
<evidence type="ECO:0000313" key="2">
    <source>
        <dbReference type="EMBL" id="KAK7612305.1"/>
    </source>
</evidence>
<accession>A0ABR1NAT1</accession>
<feature type="transmembrane region" description="Helical" evidence="1">
    <location>
        <begin position="82"/>
        <end position="102"/>
    </location>
</feature>
<protein>
    <submittedName>
        <fullName evidence="2">Uncharacterized protein</fullName>
    </submittedName>
</protein>
<keyword evidence="3" id="KW-1185">Reference proteome</keyword>
<proteinExistence type="predicted"/>
<dbReference type="EMBL" id="JBBPBF010000010">
    <property type="protein sequence ID" value="KAK7612305.1"/>
    <property type="molecule type" value="Genomic_DNA"/>
</dbReference>